<feature type="non-terminal residue" evidence="3">
    <location>
        <position position="1"/>
    </location>
</feature>
<dbReference type="AlphaFoldDB" id="A0A2T6VFR2"/>
<dbReference type="Gene3D" id="2.40.50.250">
    <property type="entry name" value="bipa protein"/>
    <property type="match status" value="1"/>
</dbReference>
<dbReference type="Pfam" id="PF21018">
    <property type="entry name" value="BipA_C"/>
    <property type="match status" value="1"/>
</dbReference>
<sequence length="248" mass="28156">GKFKVSGRGELQITILAENLRREGFEFSISRPEVIIKEENGVKCEPFEHLVIDTPQDFSGAIIERLGKRKAEMKAMNPMSDGYTRLEFEIPARGLIGYRSEFLTDTKGEGVMNHSFLEFRPFSGSVESRKNGALISMENGEATAFSLFNIQERGTLFINPQTKVYVGMVIGEHSRDNDLDVNPIKSKHLTNMRASGSDDAIKLTPPRTMVLERALEWIEEDEILEVTPLNLRIRKKILDPNMRKRAKK</sequence>
<feature type="domain" description="Elongation factor EFG" evidence="1">
    <location>
        <begin position="43"/>
        <end position="128"/>
    </location>
</feature>
<dbReference type="EMBL" id="QBQT01000314">
    <property type="protein sequence ID" value="PUD76755.1"/>
    <property type="molecule type" value="Genomic_DNA"/>
</dbReference>
<dbReference type="Proteomes" id="UP000244700">
    <property type="component" value="Unassembled WGS sequence"/>
</dbReference>
<dbReference type="InterPro" id="IPR048876">
    <property type="entry name" value="BipA_C"/>
</dbReference>
<dbReference type="SUPFAM" id="SSF54980">
    <property type="entry name" value="EF-G C-terminal domain-like"/>
    <property type="match status" value="1"/>
</dbReference>
<evidence type="ECO:0000313" key="4">
    <source>
        <dbReference type="Proteomes" id="UP000244700"/>
    </source>
</evidence>
<evidence type="ECO:0000259" key="1">
    <source>
        <dbReference type="Pfam" id="PF00679"/>
    </source>
</evidence>
<dbReference type="InterPro" id="IPR000640">
    <property type="entry name" value="EFG_V-like"/>
</dbReference>
<dbReference type="Pfam" id="PF00679">
    <property type="entry name" value="EFG_C"/>
    <property type="match status" value="1"/>
</dbReference>
<reference evidence="3 4" key="1">
    <citation type="submission" date="2018-01" db="EMBL/GenBank/DDBJ databases">
        <title>Helicobacter pylori genome-wide association study shows promise for predicting gastric cancer risk.</title>
        <authorList>
            <person name="Berthenet E."/>
            <person name="Yahara K."/>
            <person name="Thorell K."/>
            <person name="Pascoe B."/>
            <person name="Meric G."/>
            <person name="Mikhail J.M."/>
            <person name="Engstrand L."/>
            <person name="Enroth H."/>
            <person name="Burette A."/>
            <person name="Megraud F."/>
            <person name="Atherton J."/>
            <person name="Smith S."/>
            <person name="Wilkinson T.S."/>
            <person name="Hitchings M.D."/>
            <person name="Falush D."/>
            <person name="Sheppard S.K."/>
        </authorList>
    </citation>
    <scope>NUCLEOTIDE SEQUENCE [LARGE SCALE GENOMIC DNA]</scope>
    <source>
        <strain evidence="3 4">GIL237</strain>
    </source>
</reference>
<dbReference type="InterPro" id="IPR042116">
    <property type="entry name" value="TypA/BipA_C"/>
</dbReference>
<protein>
    <submittedName>
        <fullName evidence="3">Translational GTPase TypA</fullName>
    </submittedName>
</protein>
<organism evidence="3 4">
    <name type="scientific">Helicobacter pylori</name>
    <name type="common">Campylobacter pylori</name>
    <dbReference type="NCBI Taxonomy" id="210"/>
    <lineage>
        <taxon>Bacteria</taxon>
        <taxon>Pseudomonadati</taxon>
        <taxon>Campylobacterota</taxon>
        <taxon>Epsilonproteobacteria</taxon>
        <taxon>Campylobacterales</taxon>
        <taxon>Helicobacteraceae</taxon>
        <taxon>Helicobacter</taxon>
    </lineage>
</organism>
<dbReference type="FunFam" id="2.40.50.250:FF:000001">
    <property type="entry name" value="GTP-binding protein TypA"/>
    <property type="match status" value="1"/>
</dbReference>
<gene>
    <name evidence="3" type="ORF">C2R72_05230</name>
</gene>
<proteinExistence type="predicted"/>
<feature type="domain" description="TypA/BipA C-terminal" evidence="2">
    <location>
        <begin position="131"/>
        <end position="239"/>
    </location>
</feature>
<dbReference type="Gene3D" id="3.30.70.240">
    <property type="match status" value="1"/>
</dbReference>
<dbReference type="CDD" id="cd03710">
    <property type="entry name" value="BipA_TypA_C"/>
    <property type="match status" value="1"/>
</dbReference>
<dbReference type="InterPro" id="IPR035647">
    <property type="entry name" value="EFG_III/V"/>
</dbReference>
<comment type="caution">
    <text evidence="3">The sequence shown here is derived from an EMBL/GenBank/DDBJ whole genome shotgun (WGS) entry which is preliminary data.</text>
</comment>
<name>A0A2T6VFR2_HELPX</name>
<evidence type="ECO:0000259" key="2">
    <source>
        <dbReference type="Pfam" id="PF21018"/>
    </source>
</evidence>
<dbReference type="FunFam" id="3.30.70.240:FF:000002">
    <property type="entry name" value="GTP-binding protein TypA"/>
    <property type="match status" value="1"/>
</dbReference>
<evidence type="ECO:0000313" key="3">
    <source>
        <dbReference type="EMBL" id="PUD76755.1"/>
    </source>
</evidence>
<dbReference type="Gene3D" id="3.30.70.870">
    <property type="entry name" value="Elongation Factor G (Translational Gtpase), domain 3"/>
    <property type="match status" value="1"/>
</dbReference>
<accession>A0A2T6VFR2</accession>
<dbReference type="InterPro" id="IPR035651">
    <property type="entry name" value="BipA_V"/>
</dbReference>